<reference evidence="1 2" key="1">
    <citation type="submission" date="2017-12" db="EMBL/GenBank/DDBJ databases">
        <authorList>
            <person name="Pombert J.-F."/>
            <person name="Haag K.L."/>
            <person name="Ebert D."/>
        </authorList>
    </citation>
    <scope>NUCLEOTIDE SEQUENCE [LARGE SCALE GENOMIC DNA]</scope>
    <source>
        <strain evidence="1">IL-G-3</strain>
    </source>
</reference>
<dbReference type="Gene3D" id="3.80.10.10">
    <property type="entry name" value="Ribonuclease Inhibitor"/>
    <property type="match status" value="2"/>
</dbReference>
<evidence type="ECO:0000313" key="2">
    <source>
        <dbReference type="Proteomes" id="UP000292282"/>
    </source>
</evidence>
<gene>
    <name evidence="1" type="ORF">CWI38_0986p0010</name>
</gene>
<evidence type="ECO:0000313" key="1">
    <source>
        <dbReference type="EMBL" id="TBU11907.1"/>
    </source>
</evidence>
<proteinExistence type="predicted"/>
<accession>A0A4Q9LU99</accession>
<organism evidence="1 2">
    <name type="scientific">Hamiltosporidium tvaerminnensis</name>
    <dbReference type="NCBI Taxonomy" id="1176355"/>
    <lineage>
        <taxon>Eukaryota</taxon>
        <taxon>Fungi</taxon>
        <taxon>Fungi incertae sedis</taxon>
        <taxon>Microsporidia</taxon>
        <taxon>Dubosqiidae</taxon>
        <taxon>Hamiltosporidium</taxon>
    </lineage>
</organism>
<dbReference type="Proteomes" id="UP000292282">
    <property type="component" value="Unassembled WGS sequence"/>
</dbReference>
<dbReference type="SUPFAM" id="SSF52058">
    <property type="entry name" value="L domain-like"/>
    <property type="match status" value="1"/>
</dbReference>
<name>A0A4Q9LU99_9MICR</name>
<keyword evidence="2" id="KW-1185">Reference proteome</keyword>
<dbReference type="PANTHER" id="PTHR35450">
    <property type="entry name" value="REVERSE TRANSCRIPTASE DOMAIN-CONTAINING PROTEIN"/>
    <property type="match status" value="1"/>
</dbReference>
<dbReference type="OrthoDB" id="2192661at2759"/>
<dbReference type="PANTHER" id="PTHR35450:SF2">
    <property type="entry name" value="REVERSE TRANSCRIPTASE DOMAIN-CONTAINING PROTEIN"/>
    <property type="match status" value="1"/>
</dbReference>
<dbReference type="SUPFAM" id="SSF52047">
    <property type="entry name" value="RNI-like"/>
    <property type="match status" value="1"/>
</dbReference>
<protein>
    <submittedName>
        <fullName evidence="1">Uncharacterized protein</fullName>
    </submittedName>
</protein>
<comment type="caution">
    <text evidence="1">The sequence shown here is derived from an EMBL/GenBank/DDBJ whole genome shotgun (WGS) entry which is preliminary data.</text>
</comment>
<dbReference type="AlphaFoldDB" id="A0A4Q9LU99"/>
<dbReference type="EMBL" id="PITK01000986">
    <property type="protein sequence ID" value="TBU11907.1"/>
    <property type="molecule type" value="Genomic_DNA"/>
</dbReference>
<sequence>MPRINKISRYCKPDKKRKIENETEKHHFSEYQGSIKLITLLILFRSLFKPCNCFRIEVMFPNEEGKRQSIRNDSTSYVFEPIGENQLIPSTSNQAFSNTTKNTNYIQEVNIVDIDQEFDKNKKTEHTRKRKFDDNILPSGSCLSAEIHSDFDDSQPLDLSCKKKFKSSQIIEDKDSEWIKKSNTSISFDYSDKFIIQSRYFNNFRESKPDDHKFNISEIASTNIDIQTFEIFLYVLHFGYHKKCLDLKTKNFINFLEAFTYLSCYTNSSVMYTLYKNLTPLLVSYMNYVKLKLPDETVKNTLFKNSMLFLPFLSTIFRTVDVKFDKNTDELLFSKKSNQFEIFFFDTKTIQKLIIRATFDALILITNEPNIDTELFSWLIHLYIINTVKISHDNIYYSEAYENDKNYISKKLPSGEVHSNLNIFFFDVLKDILLTNRYDTRFLELERIALSSYDWNVFTSFGNLESLSLVNCIWPTNIHFFSKLYFNFPRLRILKLVGLKLNEIFFNNLIKIKIEYLDLIDCYYKCRNDKLIIWDDDNTLRGLRIDYSKLGYECTNFLIKSKNLEYISLRHIKFPCNKSGSFLLGRKNFNSLELSGFNLLEYISNFFYADIEFENLSLTDMSSIDLKCILKQKTLHKSTKSLDLSGCPLDSVEIDFLKQFEKLEALKLRNLPSLEQSLTDLDFSFKNTLISIDLSNSKFLQKDLAFLCQFNCLKELKIANCDFKPGFMRFIKFGFSCSSLQKLDISENQLDIHDIYSLSLLKNLNYLSITVDDRIYMQFVARYGNISFSKLSTLVLLSTSTTKIPMQFITAQLSLINLHFINLTINDGILSYLHLRPGCKERLYLPRTELGRGLHSVELRSEHMLLKEISTIRAAISKVENNNRTHLALIKGFLKVKYRLVEKVPNKSLEEAQLAKLYNEIEKRKIHSKLYNARKNELVSVSDSSIWLKRGNTRPRNEAVSCYIQDRNVFWGADGVCQHCGKSGKTVDHLATRCEKMLGHDYTRRHNELVRYLHLLLLNRYKFKSSKQIRSHSVQEILDNEYAEIRVDTRIKTDITLIEVGITSQDSLQIVETEKLRKYDLLANELGLIYRCSVEIIPYVMT</sequence>
<dbReference type="InterPro" id="IPR032675">
    <property type="entry name" value="LRR_dom_sf"/>
</dbReference>
<dbReference type="VEuPathDB" id="MicrosporidiaDB:CWI38_0986p0010"/>